<name>A0A9P0Z8G4_CUSEU</name>
<evidence type="ECO:0000256" key="1">
    <source>
        <dbReference type="ARBA" id="ARBA00022737"/>
    </source>
</evidence>
<feature type="repeat" description="ANK" evidence="3">
    <location>
        <begin position="220"/>
        <end position="252"/>
    </location>
</feature>
<dbReference type="OrthoDB" id="5314041at2759"/>
<dbReference type="Pfam" id="PF12796">
    <property type="entry name" value="Ank_2"/>
    <property type="match status" value="1"/>
</dbReference>
<dbReference type="PANTHER" id="PTHR24126:SF40">
    <property type="entry name" value="ANKYRIN REPEAT FAMILY PROTEIN"/>
    <property type="match status" value="1"/>
</dbReference>
<dbReference type="InterPro" id="IPR002110">
    <property type="entry name" value="Ankyrin_rpt"/>
</dbReference>
<dbReference type="SUPFAM" id="SSF48403">
    <property type="entry name" value="Ankyrin repeat"/>
    <property type="match status" value="1"/>
</dbReference>
<dbReference type="SMART" id="SM00248">
    <property type="entry name" value="ANK"/>
    <property type="match status" value="8"/>
</dbReference>
<evidence type="ECO:0000256" key="4">
    <source>
        <dbReference type="SAM" id="MobiDB-lite"/>
    </source>
</evidence>
<feature type="compositionally biased region" description="Basic residues" evidence="4">
    <location>
        <begin position="498"/>
        <end position="508"/>
    </location>
</feature>
<reference evidence="5" key="1">
    <citation type="submission" date="2022-07" db="EMBL/GenBank/DDBJ databases">
        <authorList>
            <person name="Macas J."/>
            <person name="Novak P."/>
            <person name="Neumann P."/>
        </authorList>
    </citation>
    <scope>NUCLEOTIDE SEQUENCE</scope>
</reference>
<keyword evidence="2 3" id="KW-0040">ANK repeat</keyword>
<accession>A0A9P0Z8G4</accession>
<feature type="region of interest" description="Disordered" evidence="4">
    <location>
        <begin position="498"/>
        <end position="523"/>
    </location>
</feature>
<feature type="repeat" description="ANK" evidence="3">
    <location>
        <begin position="255"/>
        <end position="275"/>
    </location>
</feature>
<sequence>MSPSSKYFPLRWESTGDQWWFASPIDWAIANGHFDLVRELLRLDGNHLIKLTSLRRIRRLETVWDDEAQFDDVAKRRSQVARRLLIECENEKGKDSFIGGGCGGWLLYTAASAGDLSFVQELVQRDPLLVFGEGEYGVTDILYAAARSKNSHVFGLLYDYALSPRFSAELEGHVCDVPSAYKWEITNRAVHAAARGGNLGFLKEILSDSCHPVLAYRDAQGASILHAAAARGQVEVVKDLIRSYSDIIISSTDNHGNTALHIAAARGQLAIVEALTVASPSLIYSTNNAGETFLHAAVTGFQTPCFRRLDRQIELMMSLVGGRVFNVEEIVNARNNEGRTALHLAIISNIHYELVELLMSVRYMDVNTRDKDGMTPLDILKQRPRSESSERITRKLISAGGIFNEAARKVVASHIRMQSMVGGSPGTSFRISDPEILMFTSGNKGCLNTFSAPAAIQEEKLVVYAGNKPAMNAPAKQATTQRLKRLFLQWPKIKKRDGRSKLSVKKNSRGGGGGGQRCSFDGGTITTPIPLRQRFSKKTPSDLCVRNYHHILPGSPTITLAAAAAKKRFAVAAASSSSGMIAKDAVKRSIPLRRSSRSSFSMSSFLEFPDKQKDGAAGPSCCSANNEVGGDPHWIGKQASVVRNRRSLSSSSVMNQYFCLGAVPAGQSVKDPPAAARLLLNPFESYQRSVLSTA</sequence>
<dbReference type="Proteomes" id="UP001152484">
    <property type="component" value="Unassembled WGS sequence"/>
</dbReference>
<comment type="caution">
    <text evidence="5">The sequence shown here is derived from an EMBL/GenBank/DDBJ whole genome shotgun (WGS) entry which is preliminary data.</text>
</comment>
<keyword evidence="1" id="KW-0677">Repeat</keyword>
<organism evidence="5 6">
    <name type="scientific">Cuscuta europaea</name>
    <name type="common">European dodder</name>
    <dbReference type="NCBI Taxonomy" id="41803"/>
    <lineage>
        <taxon>Eukaryota</taxon>
        <taxon>Viridiplantae</taxon>
        <taxon>Streptophyta</taxon>
        <taxon>Embryophyta</taxon>
        <taxon>Tracheophyta</taxon>
        <taxon>Spermatophyta</taxon>
        <taxon>Magnoliopsida</taxon>
        <taxon>eudicotyledons</taxon>
        <taxon>Gunneridae</taxon>
        <taxon>Pentapetalae</taxon>
        <taxon>asterids</taxon>
        <taxon>lamiids</taxon>
        <taxon>Solanales</taxon>
        <taxon>Convolvulaceae</taxon>
        <taxon>Cuscuteae</taxon>
        <taxon>Cuscuta</taxon>
        <taxon>Cuscuta subgen. Cuscuta</taxon>
    </lineage>
</organism>
<dbReference type="EMBL" id="CAMAPE010000025">
    <property type="protein sequence ID" value="CAH9090583.1"/>
    <property type="molecule type" value="Genomic_DNA"/>
</dbReference>
<gene>
    <name evidence="5" type="ORF">CEURO_LOCUS11264</name>
</gene>
<protein>
    <submittedName>
        <fullName evidence="5">Uncharacterized protein</fullName>
    </submittedName>
</protein>
<dbReference type="PROSITE" id="PS50297">
    <property type="entry name" value="ANK_REP_REGION"/>
    <property type="match status" value="2"/>
</dbReference>
<dbReference type="Pfam" id="PF13857">
    <property type="entry name" value="Ank_5"/>
    <property type="match status" value="1"/>
</dbReference>
<proteinExistence type="predicted"/>
<keyword evidence="6" id="KW-1185">Reference proteome</keyword>
<dbReference type="PROSITE" id="PS50088">
    <property type="entry name" value="ANK_REPEAT"/>
    <property type="match status" value="2"/>
</dbReference>
<evidence type="ECO:0000313" key="5">
    <source>
        <dbReference type="EMBL" id="CAH9090583.1"/>
    </source>
</evidence>
<dbReference type="InterPro" id="IPR036770">
    <property type="entry name" value="Ankyrin_rpt-contain_sf"/>
</dbReference>
<evidence type="ECO:0000256" key="3">
    <source>
        <dbReference type="PROSITE-ProRule" id="PRU00023"/>
    </source>
</evidence>
<dbReference type="AlphaFoldDB" id="A0A9P0Z8G4"/>
<evidence type="ECO:0000313" key="6">
    <source>
        <dbReference type="Proteomes" id="UP001152484"/>
    </source>
</evidence>
<dbReference type="PANTHER" id="PTHR24126">
    <property type="entry name" value="ANKYRIN REPEAT, PH AND SEC7 DOMAIN CONTAINING PROTEIN SECG-RELATED"/>
    <property type="match status" value="1"/>
</dbReference>
<evidence type="ECO:0000256" key="2">
    <source>
        <dbReference type="ARBA" id="ARBA00023043"/>
    </source>
</evidence>
<dbReference type="Gene3D" id="1.25.40.20">
    <property type="entry name" value="Ankyrin repeat-containing domain"/>
    <property type="match status" value="3"/>
</dbReference>